<dbReference type="Gene3D" id="1.20.1440.20">
    <property type="entry name" value="LemA-like domain"/>
    <property type="match status" value="1"/>
</dbReference>
<dbReference type="RefSeq" id="WP_053908986.1">
    <property type="nucleotide sequence ID" value="NZ_CAWMUS010000026.1"/>
</dbReference>
<name>A0A0N0I9R6_9GAMM</name>
<dbReference type="Pfam" id="PF04011">
    <property type="entry name" value="LemA"/>
    <property type="match status" value="1"/>
</dbReference>
<comment type="caution">
    <text evidence="6">The sequence shown here is derived from an EMBL/GenBank/DDBJ whole genome shotgun (WGS) entry which is preliminary data.</text>
</comment>
<organism evidence="6 7">
    <name type="scientific">Moellerella wisconsensis ATCC 35017</name>
    <dbReference type="NCBI Taxonomy" id="1354267"/>
    <lineage>
        <taxon>Bacteria</taxon>
        <taxon>Pseudomonadati</taxon>
        <taxon>Pseudomonadota</taxon>
        <taxon>Gammaproteobacteria</taxon>
        <taxon>Enterobacterales</taxon>
        <taxon>Morganellaceae</taxon>
        <taxon>Moellerella</taxon>
    </lineage>
</organism>
<dbReference type="SUPFAM" id="SSF140478">
    <property type="entry name" value="LemA-like"/>
    <property type="match status" value="1"/>
</dbReference>
<dbReference type="EMBL" id="LGAA01000026">
    <property type="protein sequence ID" value="KPD02061.1"/>
    <property type="molecule type" value="Genomic_DNA"/>
</dbReference>
<keyword evidence="4" id="KW-1133">Transmembrane helix</keyword>
<dbReference type="Proteomes" id="UP000053226">
    <property type="component" value="Unassembled WGS sequence"/>
</dbReference>
<dbReference type="GO" id="GO:0016020">
    <property type="term" value="C:membrane"/>
    <property type="evidence" value="ECO:0007669"/>
    <property type="project" value="UniProtKB-SubCell"/>
</dbReference>
<sequence>MKFLILIIVIAIAVFYFYNRIVAMREAVISSETEISVQLDRRGKVFDSLLATVKKYLSHESEVFTKITELRTQAKSAVAPSEAKAAEDELSKMVSSGAINVAVEAYPELKSDAIMANLQEEIVSTENKLSFAKRGYNSSLEKYRAYIASMPTLFIVKMFPALKIDKDYWRLDESTIKAEESRRINFD</sequence>
<dbReference type="InterPro" id="IPR023353">
    <property type="entry name" value="LemA-like_dom_sf"/>
</dbReference>
<accession>A0A0N0I9R6</accession>
<protein>
    <submittedName>
        <fullName evidence="6">LemA family protein</fullName>
    </submittedName>
</protein>
<evidence type="ECO:0000313" key="6">
    <source>
        <dbReference type="EMBL" id="KPD02061.1"/>
    </source>
</evidence>
<evidence type="ECO:0000256" key="4">
    <source>
        <dbReference type="ARBA" id="ARBA00022989"/>
    </source>
</evidence>
<keyword evidence="5" id="KW-0472">Membrane</keyword>
<evidence type="ECO:0000256" key="2">
    <source>
        <dbReference type="ARBA" id="ARBA00008854"/>
    </source>
</evidence>
<evidence type="ECO:0000256" key="1">
    <source>
        <dbReference type="ARBA" id="ARBA00004167"/>
    </source>
</evidence>
<dbReference type="AlphaFoldDB" id="A0A0N0I9R6"/>
<dbReference type="OrthoDB" id="9804152at2"/>
<comment type="similarity">
    <text evidence="2">Belongs to the LemA family.</text>
</comment>
<dbReference type="PANTHER" id="PTHR34478:SF2">
    <property type="entry name" value="MEMBRANE PROTEIN"/>
    <property type="match status" value="1"/>
</dbReference>
<keyword evidence="3" id="KW-0812">Transmembrane</keyword>
<evidence type="ECO:0000313" key="7">
    <source>
        <dbReference type="Proteomes" id="UP000053226"/>
    </source>
</evidence>
<reference evidence="6 7" key="1">
    <citation type="submission" date="2015-07" db="EMBL/GenBank/DDBJ databases">
        <title>ATOL: Assembling a taxonomically balanced genome-scale reconstruction of the evolutionary history of the Enterobacteriaceae.</title>
        <authorList>
            <person name="Plunkett G.III."/>
            <person name="Neeno-Eckwall E.C."/>
            <person name="Glasner J.D."/>
            <person name="Perna N.T."/>
        </authorList>
    </citation>
    <scope>NUCLEOTIDE SEQUENCE [LARGE SCALE GENOMIC DNA]</scope>
    <source>
        <strain evidence="6 7">ATCC 35017</strain>
    </source>
</reference>
<dbReference type="PANTHER" id="PTHR34478">
    <property type="entry name" value="PROTEIN LEMA"/>
    <property type="match status" value="1"/>
</dbReference>
<dbReference type="InterPro" id="IPR007156">
    <property type="entry name" value="MamQ_LemA"/>
</dbReference>
<evidence type="ECO:0000256" key="3">
    <source>
        <dbReference type="ARBA" id="ARBA00022692"/>
    </source>
</evidence>
<proteinExistence type="inferred from homology"/>
<comment type="subcellular location">
    <subcellularLocation>
        <location evidence="1">Membrane</location>
        <topology evidence="1">Single-pass membrane protein</topology>
    </subcellularLocation>
</comment>
<keyword evidence="7" id="KW-1185">Reference proteome</keyword>
<gene>
    <name evidence="6" type="ORF">M992_2604</name>
</gene>
<evidence type="ECO:0000256" key="5">
    <source>
        <dbReference type="ARBA" id="ARBA00023136"/>
    </source>
</evidence>